<dbReference type="EMBL" id="OB686861">
    <property type="protein sequence ID" value="CAD7237328.1"/>
    <property type="molecule type" value="Genomic_DNA"/>
</dbReference>
<gene>
    <name evidence="3" type="ORF">CTOB1V02_LOCUS15143</name>
</gene>
<name>A0A7R8WUZ4_9CRUS</name>
<accession>A0A7R8WUZ4</accession>
<dbReference type="SUPFAM" id="SSF52768">
    <property type="entry name" value="Arginase/deacetylase"/>
    <property type="match status" value="1"/>
</dbReference>
<sequence>MFYLQRHPKTGLFLEYRTLDVATGQNLHVKRHLRVISVKISECIIYNRAGDVTRHTNADMTASGVPSASPEKPQRADTLLAAALSAGCEPAEPTDTGLTLVSAVHTPEYLRFLKSIYNRWQALDNASSEVIPNIHPNGRTGRYPDSAVGQAGYHMADTACPISSMTFAAALTSAHSAATAAQWVLDGEPVAYALCRPPGHHAFRDMA</sequence>
<feature type="domain" description="Histone deacetylase" evidence="2">
    <location>
        <begin position="70"/>
        <end position="206"/>
    </location>
</feature>
<evidence type="ECO:0000259" key="2">
    <source>
        <dbReference type="Pfam" id="PF00850"/>
    </source>
</evidence>
<dbReference type="GO" id="GO:0141221">
    <property type="term" value="F:histone deacetylase activity, hydrolytic mechanism"/>
    <property type="evidence" value="ECO:0007669"/>
    <property type="project" value="UniProtKB-EC"/>
</dbReference>
<organism evidence="3">
    <name type="scientific">Cyprideis torosa</name>
    <dbReference type="NCBI Taxonomy" id="163714"/>
    <lineage>
        <taxon>Eukaryota</taxon>
        <taxon>Metazoa</taxon>
        <taxon>Ecdysozoa</taxon>
        <taxon>Arthropoda</taxon>
        <taxon>Crustacea</taxon>
        <taxon>Oligostraca</taxon>
        <taxon>Ostracoda</taxon>
        <taxon>Podocopa</taxon>
        <taxon>Podocopida</taxon>
        <taxon>Cytherocopina</taxon>
        <taxon>Cytheroidea</taxon>
        <taxon>Cytherideidae</taxon>
        <taxon>Cyprideis</taxon>
    </lineage>
</organism>
<dbReference type="Pfam" id="PF00850">
    <property type="entry name" value="Hist_deacetyl"/>
    <property type="match status" value="1"/>
</dbReference>
<feature type="non-terminal residue" evidence="3">
    <location>
        <position position="207"/>
    </location>
</feature>
<evidence type="ECO:0000313" key="3">
    <source>
        <dbReference type="EMBL" id="CAD7237328.1"/>
    </source>
</evidence>
<evidence type="ECO:0000256" key="1">
    <source>
        <dbReference type="ARBA" id="ARBA00048287"/>
    </source>
</evidence>
<dbReference type="Gene3D" id="3.40.800.20">
    <property type="entry name" value="Histone deacetylase domain"/>
    <property type="match status" value="1"/>
</dbReference>
<comment type="catalytic activity">
    <reaction evidence="1">
        <text>N(6)-acetyl-L-lysyl-[histone] + H2O = L-lysyl-[histone] + acetate</text>
        <dbReference type="Rhea" id="RHEA:58196"/>
        <dbReference type="Rhea" id="RHEA-COMP:9845"/>
        <dbReference type="Rhea" id="RHEA-COMP:11338"/>
        <dbReference type="ChEBI" id="CHEBI:15377"/>
        <dbReference type="ChEBI" id="CHEBI:29969"/>
        <dbReference type="ChEBI" id="CHEBI:30089"/>
        <dbReference type="ChEBI" id="CHEBI:61930"/>
        <dbReference type="EC" id="3.5.1.98"/>
    </reaction>
</comment>
<reference evidence="3" key="1">
    <citation type="submission" date="2020-11" db="EMBL/GenBank/DDBJ databases">
        <authorList>
            <person name="Tran Van P."/>
        </authorList>
    </citation>
    <scope>NUCLEOTIDE SEQUENCE</scope>
</reference>
<protein>
    <recommendedName>
        <fullName evidence="2">Histone deacetylase domain-containing protein</fullName>
    </recommendedName>
</protein>
<dbReference type="InterPro" id="IPR023801">
    <property type="entry name" value="His_deacetylse_dom"/>
</dbReference>
<dbReference type="OrthoDB" id="424012at2759"/>
<dbReference type="InterPro" id="IPR037138">
    <property type="entry name" value="His_deacetylse_dom_sf"/>
</dbReference>
<dbReference type="AlphaFoldDB" id="A0A7R8WUZ4"/>
<proteinExistence type="predicted"/>
<dbReference type="InterPro" id="IPR023696">
    <property type="entry name" value="Ureohydrolase_dom_sf"/>
</dbReference>